<feature type="transmembrane region" description="Helical" evidence="1">
    <location>
        <begin position="238"/>
        <end position="260"/>
    </location>
</feature>
<feature type="transmembrane region" description="Helical" evidence="1">
    <location>
        <begin position="131"/>
        <end position="151"/>
    </location>
</feature>
<protein>
    <submittedName>
        <fullName evidence="2">Uncharacterized protein</fullName>
    </submittedName>
</protein>
<feature type="transmembrane region" description="Helical" evidence="1">
    <location>
        <begin position="266"/>
        <end position="288"/>
    </location>
</feature>
<keyword evidence="1" id="KW-0812">Transmembrane</keyword>
<accession>A0AAJ1GD92</accession>
<evidence type="ECO:0000256" key="1">
    <source>
        <dbReference type="SAM" id="Phobius"/>
    </source>
</evidence>
<sequence length="303" mass="33522">MNHLNSIYQRLQSNYSDCDITYAPGLLTVKCKNGEIRADGFRTCFLEDGKTVQELLEKNDDNLYEEMERFILYLQEGGADAAQSDELKMLKNPAYHNAFTRSGKIAGRILLIAGGAELLLLAFCFRQDQLLFFLLPLLIWPIFSLALIAFVRKKILARIWICPNCGSRLPLTCSPFSVIIEYVASCPACGANLETESLPSEIPETDDEDGKISDTADQSMTFSPNPEGVVKPPRKWPALLSGIVIILYSLLGLFMTLFYMGDALSVGIALGIVMHVSILLSGIALLVCRAPKLPEHSRPVICI</sequence>
<dbReference type="RefSeq" id="WP_268802765.1">
    <property type="nucleotide sequence ID" value="NZ_JAPRAW010000028.1"/>
</dbReference>
<evidence type="ECO:0000313" key="3">
    <source>
        <dbReference type="Proteomes" id="UP001076974"/>
    </source>
</evidence>
<dbReference type="Proteomes" id="UP001076974">
    <property type="component" value="Unassembled WGS sequence"/>
</dbReference>
<feature type="transmembrane region" description="Helical" evidence="1">
    <location>
        <begin position="105"/>
        <end position="125"/>
    </location>
</feature>
<dbReference type="AlphaFoldDB" id="A0AAJ1GD92"/>
<comment type="caution">
    <text evidence="2">The sequence shown here is derived from an EMBL/GenBank/DDBJ whole genome shotgun (WGS) entry which is preliminary data.</text>
</comment>
<name>A0AAJ1GD92_MEDGN</name>
<organism evidence="2 3">
    <name type="scientific">Mediterraneibacter gnavus</name>
    <name type="common">Ruminococcus gnavus</name>
    <dbReference type="NCBI Taxonomy" id="33038"/>
    <lineage>
        <taxon>Bacteria</taxon>
        <taxon>Bacillati</taxon>
        <taxon>Bacillota</taxon>
        <taxon>Clostridia</taxon>
        <taxon>Lachnospirales</taxon>
        <taxon>Lachnospiraceae</taxon>
        <taxon>Mediterraneibacter</taxon>
    </lineage>
</organism>
<keyword evidence="1" id="KW-0472">Membrane</keyword>
<dbReference type="EMBL" id="JAPRBD010000009">
    <property type="protein sequence ID" value="MCZ0690090.1"/>
    <property type="molecule type" value="Genomic_DNA"/>
</dbReference>
<gene>
    <name evidence="2" type="ORF">OZZ16_09225</name>
</gene>
<proteinExistence type="predicted"/>
<keyword evidence="1" id="KW-1133">Transmembrane helix</keyword>
<reference evidence="2" key="1">
    <citation type="submission" date="2022-11" db="EMBL/GenBank/DDBJ databases">
        <title>Temperate bacteriophages infecting mucin-degrading bacterium Ruminococcus gnavus from the human gut.</title>
        <authorList>
            <person name="Buttimer C."/>
        </authorList>
    </citation>
    <scope>NUCLEOTIDE SEQUENCE</scope>
    <source>
        <strain evidence="2">CCUG 52279</strain>
    </source>
</reference>
<evidence type="ECO:0000313" key="2">
    <source>
        <dbReference type="EMBL" id="MCZ0690090.1"/>
    </source>
</evidence>